<keyword evidence="3" id="KW-1185">Reference proteome</keyword>
<dbReference type="EMBL" id="JAMRXG010000006">
    <property type="protein sequence ID" value="MCM6775176.1"/>
    <property type="molecule type" value="Genomic_DNA"/>
</dbReference>
<dbReference type="Proteomes" id="UP001139157">
    <property type="component" value="Unassembled WGS sequence"/>
</dbReference>
<comment type="caution">
    <text evidence="2">The sequence shown here is derived from an EMBL/GenBank/DDBJ whole genome shotgun (WGS) entry which is preliminary data.</text>
</comment>
<proteinExistence type="predicted"/>
<dbReference type="Gene3D" id="3.90.1210.10">
    <property type="entry name" value="Antifreeze-like/N-acetylneuraminic acid synthase C-terminal domain"/>
    <property type="match status" value="1"/>
</dbReference>
<dbReference type="RefSeq" id="WP_251913141.1">
    <property type="nucleotide sequence ID" value="NZ_JAMRXG010000006.1"/>
</dbReference>
<dbReference type="SMART" id="SM00858">
    <property type="entry name" value="SAF"/>
    <property type="match status" value="1"/>
</dbReference>
<accession>A0A9X2E7R9</accession>
<dbReference type="AlphaFoldDB" id="A0A9X2E7R9"/>
<reference evidence="2" key="1">
    <citation type="submission" date="2022-06" db="EMBL/GenBank/DDBJ databases">
        <title>Novel species in genus nocardia.</title>
        <authorList>
            <person name="Li F."/>
        </authorList>
    </citation>
    <scope>NUCLEOTIDE SEQUENCE</scope>
    <source>
        <strain evidence="2">CDC141</strain>
    </source>
</reference>
<gene>
    <name evidence="2" type="ORF">NDR86_17010</name>
</gene>
<sequence>MRSSPNLPGTADSGREPPWEFLLRHRPSRLDVTLLRRMLAALLAIGAVVLFVRGDPQARSADVVIATRDLSPGRVLSAADLRVVARPAGLLPEGSVREVSALVGATVSGAVRAGEMLTDLRVLGARLAQVATGVADARIAPIRLADNAVADILRVGDRVDVVTAERSEGDPAHAGPPRTLAADAVVVLISAPEGRRGPSGERVVLLALDSAHALDLAAGSLRTELTVLFR</sequence>
<evidence type="ECO:0000313" key="3">
    <source>
        <dbReference type="Proteomes" id="UP001139157"/>
    </source>
</evidence>
<organism evidence="2 3">
    <name type="scientific">Nocardia pulmonis</name>
    <dbReference type="NCBI Taxonomy" id="2951408"/>
    <lineage>
        <taxon>Bacteria</taxon>
        <taxon>Bacillati</taxon>
        <taxon>Actinomycetota</taxon>
        <taxon>Actinomycetes</taxon>
        <taxon>Mycobacteriales</taxon>
        <taxon>Nocardiaceae</taxon>
        <taxon>Nocardia</taxon>
    </lineage>
</organism>
<name>A0A9X2E7R9_9NOCA</name>
<dbReference type="InterPro" id="IPR013974">
    <property type="entry name" value="SAF"/>
</dbReference>
<feature type="domain" description="SAF" evidence="1">
    <location>
        <begin position="61"/>
        <end position="123"/>
    </location>
</feature>
<dbReference type="Pfam" id="PF08666">
    <property type="entry name" value="SAF"/>
    <property type="match status" value="1"/>
</dbReference>
<dbReference type="CDD" id="cd11614">
    <property type="entry name" value="SAF_CpaB_FlgA_like"/>
    <property type="match status" value="1"/>
</dbReference>
<evidence type="ECO:0000313" key="2">
    <source>
        <dbReference type="EMBL" id="MCM6775176.1"/>
    </source>
</evidence>
<evidence type="ECO:0000259" key="1">
    <source>
        <dbReference type="SMART" id="SM00858"/>
    </source>
</evidence>
<protein>
    <submittedName>
        <fullName evidence="2">SAF domain-containing protein</fullName>
    </submittedName>
</protein>